<dbReference type="GO" id="GO:0008750">
    <property type="term" value="F:proton-translocating NAD(P)+ transhydrogenase activity"/>
    <property type="evidence" value="ECO:0007669"/>
    <property type="project" value="UniProtKB-EC"/>
</dbReference>
<dbReference type="GO" id="GO:0006740">
    <property type="term" value="P:NADPH regeneration"/>
    <property type="evidence" value="ECO:0007669"/>
    <property type="project" value="TreeGrafter"/>
</dbReference>
<dbReference type="GO" id="GO:0050661">
    <property type="term" value="F:NADP binding"/>
    <property type="evidence" value="ECO:0007669"/>
    <property type="project" value="TreeGrafter"/>
</dbReference>
<evidence type="ECO:0000256" key="4">
    <source>
        <dbReference type="ARBA" id="ARBA00023027"/>
    </source>
</evidence>
<evidence type="ECO:0000313" key="6">
    <source>
        <dbReference type="EMBL" id="CAE2243280.1"/>
    </source>
</evidence>
<keyword evidence="3" id="KW-1278">Translocase</keyword>
<protein>
    <recommendedName>
        <fullName evidence="1">proton-translocating NAD(P)(+) transhydrogenase</fullName>
        <ecNumber evidence="1">7.1.1.1</ecNumber>
    </recommendedName>
</protein>
<evidence type="ECO:0000256" key="2">
    <source>
        <dbReference type="ARBA" id="ARBA00022857"/>
    </source>
</evidence>
<accession>A0A7S4IYB2</accession>
<dbReference type="AlphaFoldDB" id="A0A7S4IYB2"/>
<evidence type="ECO:0000256" key="5">
    <source>
        <dbReference type="ARBA" id="ARBA00048202"/>
    </source>
</evidence>
<organism evidence="6">
    <name type="scientific">Odontella aurita</name>
    <dbReference type="NCBI Taxonomy" id="265563"/>
    <lineage>
        <taxon>Eukaryota</taxon>
        <taxon>Sar</taxon>
        <taxon>Stramenopiles</taxon>
        <taxon>Ochrophyta</taxon>
        <taxon>Bacillariophyta</taxon>
        <taxon>Mediophyceae</taxon>
        <taxon>Biddulphiophycidae</taxon>
        <taxon>Eupodiscales</taxon>
        <taxon>Odontellaceae</taxon>
        <taxon>Odontella</taxon>
    </lineage>
</organism>
<dbReference type="EC" id="7.1.1.1" evidence="1"/>
<dbReference type="EMBL" id="HBKQ01025471">
    <property type="protein sequence ID" value="CAE2243280.1"/>
    <property type="molecule type" value="Transcribed_RNA"/>
</dbReference>
<comment type="catalytic activity">
    <reaction evidence="5">
        <text>NAD(+) + NADPH + H(+)(in) = NADH + NADP(+) + H(+)(out)</text>
        <dbReference type="Rhea" id="RHEA:47992"/>
        <dbReference type="ChEBI" id="CHEBI:15378"/>
        <dbReference type="ChEBI" id="CHEBI:57540"/>
        <dbReference type="ChEBI" id="CHEBI:57783"/>
        <dbReference type="ChEBI" id="CHEBI:57945"/>
        <dbReference type="ChEBI" id="CHEBI:58349"/>
        <dbReference type="EC" id="7.1.1.1"/>
    </reaction>
</comment>
<reference evidence="6" key="1">
    <citation type="submission" date="2021-01" db="EMBL/GenBank/DDBJ databases">
        <authorList>
            <person name="Corre E."/>
            <person name="Pelletier E."/>
            <person name="Niang G."/>
            <person name="Scheremetjew M."/>
            <person name="Finn R."/>
            <person name="Kale V."/>
            <person name="Holt S."/>
            <person name="Cochrane G."/>
            <person name="Meng A."/>
            <person name="Brown T."/>
            <person name="Cohen L."/>
        </authorList>
    </citation>
    <scope>NUCLEOTIDE SEQUENCE</scope>
    <source>
        <strain evidence="6">Isolate 1302-5</strain>
    </source>
</reference>
<proteinExistence type="predicted"/>
<evidence type="ECO:0000256" key="1">
    <source>
        <dbReference type="ARBA" id="ARBA00012943"/>
    </source>
</evidence>
<sequence length="165" mass="16998">MLDKFKRPDDHPEYYRLYGIPRAVAMTLYGAGVMSGKFPAIDAAAATLSGLLCIGDIGGLASQSRTRLGAASGRAGVAFGAASILGYIHPKRGQTASIADLTAIITNLAAIIADLTAAGGAAETASATALSPPRCSRLSRGVPLVGQCCCVRRGSRRRLHGTGRR</sequence>
<dbReference type="PANTHER" id="PTHR10160">
    <property type="entry name" value="NAD(P) TRANSHYDROGENASE"/>
    <property type="match status" value="1"/>
</dbReference>
<dbReference type="GO" id="GO:0005743">
    <property type="term" value="C:mitochondrial inner membrane"/>
    <property type="evidence" value="ECO:0007669"/>
    <property type="project" value="TreeGrafter"/>
</dbReference>
<name>A0A7S4IYB2_9STRA</name>
<evidence type="ECO:0000256" key="3">
    <source>
        <dbReference type="ARBA" id="ARBA00022967"/>
    </source>
</evidence>
<dbReference type="PANTHER" id="PTHR10160:SF19">
    <property type="entry name" value="PROTON-TRANSLOCATING NAD(P)(+) TRANSHYDROGENASE"/>
    <property type="match status" value="1"/>
</dbReference>
<keyword evidence="2" id="KW-0521">NADP</keyword>
<keyword evidence="4" id="KW-0520">NAD</keyword>
<gene>
    <name evidence="6" type="ORF">OAUR00152_LOCUS17275</name>
</gene>